<dbReference type="STRING" id="655863.F0XD85"/>
<dbReference type="InterPro" id="IPR036314">
    <property type="entry name" value="SOD_C_sf"/>
</dbReference>
<feature type="domain" description="Manganese/iron superoxide dismutase C-terminal" evidence="2">
    <location>
        <begin position="207"/>
        <end position="281"/>
    </location>
</feature>
<dbReference type="FunCoup" id="F0XD85">
    <property type="interactions" value="93"/>
</dbReference>
<feature type="domain" description="Manganese/iron superoxide dismutase C-terminal" evidence="2">
    <location>
        <begin position="97"/>
        <end position="135"/>
    </location>
</feature>
<protein>
    <submittedName>
        <fullName evidence="3">Superoxide dismutase</fullName>
    </submittedName>
</protein>
<dbReference type="Gene3D" id="3.55.40.20">
    <property type="entry name" value="Iron/manganese superoxide dismutase, C-terminal domain"/>
    <property type="match status" value="1"/>
</dbReference>
<dbReference type="OrthoDB" id="275227at2759"/>
<evidence type="ECO:0000256" key="1">
    <source>
        <dbReference type="ARBA" id="ARBA00037226"/>
    </source>
</evidence>
<accession>F0XD85</accession>
<dbReference type="SUPFAM" id="SSF54719">
    <property type="entry name" value="Fe,Mn superoxide dismutase (SOD), C-terminal domain"/>
    <property type="match status" value="1"/>
</dbReference>
<dbReference type="PANTHER" id="PTHR43595:SF2">
    <property type="entry name" value="SMALL RIBOSOMAL SUBUNIT PROTEIN MS42"/>
    <property type="match status" value="1"/>
</dbReference>
<organism evidence="4">
    <name type="scientific">Grosmannia clavigera (strain kw1407 / UAMH 11150)</name>
    <name type="common">Blue stain fungus</name>
    <name type="synonym">Graphiocladiella clavigera</name>
    <dbReference type="NCBI Taxonomy" id="655863"/>
    <lineage>
        <taxon>Eukaryota</taxon>
        <taxon>Fungi</taxon>
        <taxon>Dikarya</taxon>
        <taxon>Ascomycota</taxon>
        <taxon>Pezizomycotina</taxon>
        <taxon>Sordariomycetes</taxon>
        <taxon>Sordariomycetidae</taxon>
        <taxon>Ophiostomatales</taxon>
        <taxon>Ophiostomataceae</taxon>
        <taxon>Leptographium</taxon>
    </lineage>
</organism>
<dbReference type="GeneID" id="25978062"/>
<dbReference type="GO" id="GO:0046872">
    <property type="term" value="F:metal ion binding"/>
    <property type="evidence" value="ECO:0007669"/>
    <property type="project" value="InterPro"/>
</dbReference>
<dbReference type="GO" id="GO:0005737">
    <property type="term" value="C:cytoplasm"/>
    <property type="evidence" value="ECO:0007669"/>
    <property type="project" value="TreeGrafter"/>
</dbReference>
<dbReference type="PANTHER" id="PTHR43595">
    <property type="entry name" value="37S RIBOSOMAL PROTEIN S26, MITOCHONDRIAL"/>
    <property type="match status" value="1"/>
</dbReference>
<evidence type="ECO:0000313" key="3">
    <source>
        <dbReference type="EMBL" id="EFX03553.1"/>
    </source>
</evidence>
<dbReference type="SUPFAM" id="SSF46609">
    <property type="entry name" value="Fe,Mn superoxide dismutase (SOD), N-terminal domain"/>
    <property type="match status" value="1"/>
</dbReference>
<dbReference type="InParanoid" id="F0XD85"/>
<dbReference type="AlphaFoldDB" id="F0XD85"/>
<comment type="function">
    <text evidence="1">Component of the mitochondrial ribosome (mitoribosome), a dedicated translation machinery responsible for the synthesis of mitochondrial genome-encoded proteins, including at least some of the essential transmembrane subunits of the mitochondrial respiratory chain. The mitoribosomes are attached to the mitochondrial inner membrane and translation products are cotranslationally integrated into the membrane.</text>
</comment>
<dbReference type="GO" id="GO:0004784">
    <property type="term" value="F:superoxide dismutase activity"/>
    <property type="evidence" value="ECO:0007669"/>
    <property type="project" value="InterPro"/>
</dbReference>
<dbReference type="EMBL" id="GL629765">
    <property type="protein sequence ID" value="EFX03553.1"/>
    <property type="molecule type" value="Genomic_DNA"/>
</dbReference>
<sequence length="292" mass="31283">MPKSRHDVRVGVPHLLSAEGFDLAWSQHMTLMLARLNQLVAGTDYEDRDLKGIVLDSARSPSQAAVFNHASMAHNTDFFFKQLRPSSDGTPAEIPAPLRSAIDDNFGSAETLRREFAATASAMFGPGFIWLVKASHLPQSGRGGDNLRLLTTYLAGSPYPGAHWRRQAVDMNTVGADGVDSSSSSGNVARQWLDKQAAAVSAGGVSSATAFTASSSSTHLPAASSTDRRPPGGIDAIPLLCLSTWEHVWLRDYGLGADGYGGKAAFVDAWWNAIDWDAVAEMANLNRPMLKT</sequence>
<dbReference type="InterPro" id="IPR036324">
    <property type="entry name" value="Mn/Fe_SOD_N_sf"/>
</dbReference>
<dbReference type="InterPro" id="IPR019832">
    <property type="entry name" value="Mn/Fe_SOD_C"/>
</dbReference>
<dbReference type="Proteomes" id="UP000007796">
    <property type="component" value="Unassembled WGS sequence"/>
</dbReference>
<dbReference type="Pfam" id="PF02777">
    <property type="entry name" value="Sod_Fe_C"/>
    <property type="match status" value="2"/>
</dbReference>
<dbReference type="HOGENOM" id="CLU_057349_0_0_1"/>
<keyword evidence="4" id="KW-1185">Reference proteome</keyword>
<evidence type="ECO:0000313" key="4">
    <source>
        <dbReference type="Proteomes" id="UP000007796"/>
    </source>
</evidence>
<dbReference type="eggNOG" id="KOG0876">
    <property type="taxonomic scope" value="Eukaryota"/>
</dbReference>
<name>F0XD85_GROCL</name>
<evidence type="ECO:0000259" key="2">
    <source>
        <dbReference type="Pfam" id="PF02777"/>
    </source>
</evidence>
<reference evidence="3 4" key="1">
    <citation type="journal article" date="2011" name="Proc. Natl. Acad. Sci. U.S.A.">
        <title>Genome and transcriptome analyses of the mountain pine beetle-fungal symbiont Grosmannia clavigera, a lodgepole pine pathogen.</title>
        <authorList>
            <person name="DiGuistini S."/>
            <person name="Wang Y."/>
            <person name="Liao N.Y."/>
            <person name="Taylor G."/>
            <person name="Tanguay P."/>
            <person name="Feau N."/>
            <person name="Henrissat B."/>
            <person name="Chan S.K."/>
            <person name="Hesse-Orce U."/>
            <person name="Alamouti S.M."/>
            <person name="Tsui C.K.M."/>
            <person name="Docking R.T."/>
            <person name="Levasseur A."/>
            <person name="Haridas S."/>
            <person name="Robertson G."/>
            <person name="Birol I."/>
            <person name="Holt R.A."/>
            <person name="Marra M.A."/>
            <person name="Hamelin R.C."/>
            <person name="Hirst M."/>
            <person name="Jones S.J.M."/>
            <person name="Bohlmann J."/>
            <person name="Breuil C."/>
        </authorList>
    </citation>
    <scope>NUCLEOTIDE SEQUENCE [LARGE SCALE GENOMIC DNA]</scope>
    <source>
        <strain evidence="4">kw1407 / UAMH 11150</strain>
    </source>
</reference>
<proteinExistence type="predicted"/>
<gene>
    <name evidence="3" type="ORF">CMQ_481</name>
</gene>
<dbReference type="RefSeq" id="XP_014173035.1">
    <property type="nucleotide sequence ID" value="XM_014317560.1"/>
</dbReference>